<feature type="region of interest" description="Disordered" evidence="1">
    <location>
        <begin position="1"/>
        <end position="25"/>
    </location>
</feature>
<evidence type="ECO:0000256" key="1">
    <source>
        <dbReference type="SAM" id="MobiDB-lite"/>
    </source>
</evidence>
<dbReference type="EMBL" id="MOBQ01000028">
    <property type="protein sequence ID" value="RON41977.1"/>
    <property type="molecule type" value="Genomic_DNA"/>
</dbReference>
<comment type="caution">
    <text evidence="2">The sequence shown here is derived from an EMBL/GenBank/DDBJ whole genome shotgun (WGS) entry which is preliminary data.</text>
</comment>
<accession>A0A423JWB9</accession>
<gene>
    <name evidence="2" type="ORF">BK666_23445</name>
</gene>
<dbReference type="AlphaFoldDB" id="A0A423JWB9"/>
<dbReference type="Pfam" id="PF19619">
    <property type="entry name" value="DUF6124"/>
    <property type="match status" value="1"/>
</dbReference>
<organism evidence="2 3">
    <name type="scientific">Pseudomonas frederiksbergensis</name>
    <dbReference type="NCBI Taxonomy" id="104087"/>
    <lineage>
        <taxon>Bacteria</taxon>
        <taxon>Pseudomonadati</taxon>
        <taxon>Pseudomonadota</taxon>
        <taxon>Gammaproteobacteria</taxon>
        <taxon>Pseudomonadales</taxon>
        <taxon>Pseudomonadaceae</taxon>
        <taxon>Pseudomonas</taxon>
    </lineage>
</organism>
<evidence type="ECO:0000313" key="3">
    <source>
        <dbReference type="Proteomes" id="UP000285349"/>
    </source>
</evidence>
<dbReference type="OrthoDB" id="7013712at2"/>
<dbReference type="Proteomes" id="UP000285349">
    <property type="component" value="Unassembled WGS sequence"/>
</dbReference>
<name>A0A423JWB9_9PSED</name>
<proteinExistence type="predicted"/>
<dbReference type="RefSeq" id="WP_123513665.1">
    <property type="nucleotide sequence ID" value="NZ_MOBQ01000028.1"/>
</dbReference>
<evidence type="ECO:0008006" key="4">
    <source>
        <dbReference type="Google" id="ProtNLM"/>
    </source>
</evidence>
<reference evidence="2 3" key="1">
    <citation type="submission" date="2016-10" db="EMBL/GenBank/DDBJ databases">
        <title>Comparative genome analysis of multiple Pseudomonas spp. focuses on biocontrol and plant growth promoting traits.</title>
        <authorList>
            <person name="Tao X.-Y."/>
            <person name="Taylor C.G."/>
        </authorList>
    </citation>
    <scope>NUCLEOTIDE SEQUENCE [LARGE SCALE GENOMIC DNA]</scope>
    <source>
        <strain evidence="2 3">37A10</strain>
    </source>
</reference>
<evidence type="ECO:0000313" key="2">
    <source>
        <dbReference type="EMBL" id="RON41977.1"/>
    </source>
</evidence>
<protein>
    <recommendedName>
        <fullName evidence="4">DUF3077 domain-containing protein</fullName>
    </recommendedName>
</protein>
<sequence length="123" mass="13614">MKKFPPDLPETNSDPLDPVELSKSTERTISARLRNPNHADPISHFFNIFPDVDTPSLLSHSCETLAQLNFLTTELACKLEGSNRSLALSIQQLAVIGELLVKRALDNVDPPEETPDSQPTTQH</sequence>